<dbReference type="PROSITE" id="PS50070">
    <property type="entry name" value="KRINGLE_2"/>
    <property type="match status" value="1"/>
</dbReference>
<evidence type="ECO:0000313" key="14">
    <source>
        <dbReference type="Proteomes" id="UP001283361"/>
    </source>
</evidence>
<dbReference type="InterPro" id="IPR000242">
    <property type="entry name" value="PTP_cat"/>
</dbReference>
<organism evidence="13 14">
    <name type="scientific">Elysia crispata</name>
    <name type="common">lettuce slug</name>
    <dbReference type="NCBI Taxonomy" id="231223"/>
    <lineage>
        <taxon>Eukaryota</taxon>
        <taxon>Metazoa</taxon>
        <taxon>Spiralia</taxon>
        <taxon>Lophotrochozoa</taxon>
        <taxon>Mollusca</taxon>
        <taxon>Gastropoda</taxon>
        <taxon>Heterobranchia</taxon>
        <taxon>Euthyneura</taxon>
        <taxon>Panpulmonata</taxon>
        <taxon>Sacoglossa</taxon>
        <taxon>Placobranchoidea</taxon>
        <taxon>Plakobranchidae</taxon>
        <taxon>Elysia</taxon>
    </lineage>
</organism>
<dbReference type="InterPro" id="IPR050348">
    <property type="entry name" value="Protein-Tyr_Phosphatase"/>
</dbReference>
<dbReference type="EC" id="3.1.3.48" evidence="2"/>
<comment type="caution">
    <text evidence="8">Lacks conserved residue(s) required for the propagation of feature annotation.</text>
</comment>
<keyword evidence="14" id="KW-1185">Reference proteome</keyword>
<keyword evidence="9" id="KW-1133">Transmembrane helix</keyword>
<evidence type="ECO:0000259" key="12">
    <source>
        <dbReference type="PROSITE" id="PS50070"/>
    </source>
</evidence>
<evidence type="ECO:0000256" key="6">
    <source>
        <dbReference type="ARBA" id="ARBA00023157"/>
    </source>
</evidence>
<dbReference type="PROSITE" id="PS50056">
    <property type="entry name" value="TYR_PHOSPHATASE_2"/>
    <property type="match status" value="2"/>
</dbReference>
<dbReference type="FunFam" id="3.90.190.10:FF:000102">
    <property type="entry name" value="Receptor-type tyrosine-protein phosphatase"/>
    <property type="match status" value="1"/>
</dbReference>
<gene>
    <name evidence="13" type="ORF">RRG08_003446</name>
</gene>
<keyword evidence="9" id="KW-0472">Membrane</keyword>
<evidence type="ECO:0000313" key="13">
    <source>
        <dbReference type="EMBL" id="KAK3784641.1"/>
    </source>
</evidence>
<feature type="disulfide bond" evidence="8">
    <location>
        <begin position="127"/>
        <end position="166"/>
    </location>
</feature>
<dbReference type="Gene3D" id="2.170.300.10">
    <property type="entry name" value="Tie2 ligand-binding domain superfamily"/>
    <property type="match status" value="2"/>
</dbReference>
<dbReference type="SMART" id="SM00130">
    <property type="entry name" value="KR"/>
    <property type="match status" value="1"/>
</dbReference>
<dbReference type="AlphaFoldDB" id="A0AAE1ACA7"/>
<evidence type="ECO:0000256" key="7">
    <source>
        <dbReference type="ARBA" id="ARBA00051722"/>
    </source>
</evidence>
<feature type="domain" description="Kringle" evidence="12">
    <location>
        <begin position="107"/>
        <end position="182"/>
    </location>
</feature>
<dbReference type="InterPro" id="IPR013806">
    <property type="entry name" value="Kringle-like"/>
</dbReference>
<dbReference type="Gene3D" id="3.90.190.10">
    <property type="entry name" value="Protein tyrosine phosphatase superfamily"/>
    <property type="match status" value="2"/>
</dbReference>
<evidence type="ECO:0000256" key="3">
    <source>
        <dbReference type="ARBA" id="ARBA00022572"/>
    </source>
</evidence>
<dbReference type="EMBL" id="JAWDGP010002226">
    <property type="protein sequence ID" value="KAK3784641.1"/>
    <property type="molecule type" value="Genomic_DNA"/>
</dbReference>
<evidence type="ECO:0000259" key="11">
    <source>
        <dbReference type="PROSITE" id="PS50056"/>
    </source>
</evidence>
<dbReference type="Gene3D" id="2.40.20.10">
    <property type="entry name" value="Plasminogen Kringle 4"/>
    <property type="match status" value="1"/>
</dbReference>
<dbReference type="SMART" id="SM00404">
    <property type="entry name" value="PTPc_motif"/>
    <property type="match status" value="2"/>
</dbReference>
<feature type="domain" description="Tyrosine specific protein phosphatases" evidence="11">
    <location>
        <begin position="714"/>
        <end position="785"/>
    </location>
</feature>
<dbReference type="InterPro" id="IPR000387">
    <property type="entry name" value="Tyr_Pase_dom"/>
</dbReference>
<dbReference type="FunFam" id="3.90.190.10:FF:000062">
    <property type="entry name" value="Receptor-type tyrosine-protein phosphatase kappa"/>
    <property type="match status" value="1"/>
</dbReference>
<proteinExistence type="inferred from homology"/>
<dbReference type="SMART" id="SM00194">
    <property type="entry name" value="PTPc"/>
    <property type="match status" value="2"/>
</dbReference>
<accession>A0AAE1ACA7</accession>
<keyword evidence="5" id="KW-0904">Protein phosphatase</keyword>
<dbReference type="Proteomes" id="UP001283361">
    <property type="component" value="Unassembled WGS sequence"/>
</dbReference>
<evidence type="ECO:0000256" key="4">
    <source>
        <dbReference type="ARBA" id="ARBA00022801"/>
    </source>
</evidence>
<dbReference type="PROSITE" id="PS50055">
    <property type="entry name" value="TYR_PHOSPHATASE_PTP"/>
    <property type="match status" value="2"/>
</dbReference>
<dbReference type="InterPro" id="IPR003595">
    <property type="entry name" value="Tyr_Pase_cat"/>
</dbReference>
<dbReference type="PANTHER" id="PTHR19134:SF562">
    <property type="entry name" value="PROTEIN-TYROSINE-PHOSPHATASE"/>
    <property type="match status" value="1"/>
</dbReference>
<dbReference type="Pfam" id="PF00102">
    <property type="entry name" value="Y_phosphatase"/>
    <property type="match status" value="2"/>
</dbReference>
<comment type="similarity">
    <text evidence="1">Belongs to the protein-tyrosine phosphatase family.</text>
</comment>
<name>A0AAE1ACA7_9GAST</name>
<keyword evidence="9" id="KW-0812">Transmembrane</keyword>
<reference evidence="13" key="1">
    <citation type="journal article" date="2023" name="G3 (Bethesda)">
        <title>A reference genome for the long-term kleptoplast-retaining sea slug Elysia crispata morphotype clarki.</title>
        <authorList>
            <person name="Eastman K.E."/>
            <person name="Pendleton A.L."/>
            <person name="Shaikh M.A."/>
            <person name="Suttiyut T."/>
            <person name="Ogas R."/>
            <person name="Tomko P."/>
            <person name="Gavelis G."/>
            <person name="Widhalm J.R."/>
            <person name="Wisecaver J.H."/>
        </authorList>
    </citation>
    <scope>NUCLEOTIDE SEQUENCE</scope>
    <source>
        <strain evidence="13">ECLA1</strain>
    </source>
</reference>
<dbReference type="SUPFAM" id="SSF57440">
    <property type="entry name" value="Kringle-like"/>
    <property type="match status" value="1"/>
</dbReference>
<feature type="transmembrane region" description="Helical" evidence="9">
    <location>
        <begin position="424"/>
        <end position="449"/>
    </location>
</feature>
<dbReference type="SUPFAM" id="SSF52799">
    <property type="entry name" value="(Phosphotyrosine protein) phosphatases II"/>
    <property type="match status" value="2"/>
</dbReference>
<evidence type="ECO:0000256" key="2">
    <source>
        <dbReference type="ARBA" id="ARBA00013064"/>
    </source>
</evidence>
<sequence length="1091" mass="123341">MKTSPACSVGTIPVKWYDRMCTDCFLLALGRVERVSKGEGNPVKRCSLWSVILVGYVCPAGFFGWKCKLSCANCAGEACHPEKAECLQGCKPGFYGKHCLLDDACKYDKNGIYYTGNKDKTKNGIQCINWNQVTHDFKFEDGDDPKNYCRNPSHLTPRGRSSHLWCYTSPQKALDSCKLKYCEKCPDFLYGHGCRFECHCINGSKCDRNGYCTDGGCENGWTGISCNVPCEKGFYGLHCKKSCPNCLNEDCHHETGVCQRGCMAGFSGPMCTERCNKSYGRNCATPCGNCQNGTACDKITGHCKLGCEAGFTSSNPSVYLCDQKCQGRYGINCYSKCGLCKNMEQCHRTTGECPNGCQQGYTSKLCNRICDSHYYGEDCAQQCGKCKDNQSCDHLTGGCSVGCVEGHTGFLCVQRIAEDNNPSAAVLFGGGAGIVIAAALILFLLCFVYKKRRHKHLHMSKADRTVEYVDDHITRGESCQLLGDSRVGSEPTSGVREEDETAKNEPIYVNVTNRKQSVPVPLSDLYDYICRNKENSCEGFKREFEELPMGLLAQCDIARKPENKSKNRYGNIVAYDHSRVILDPLPNEPFSDYVNANFMDGYSRKQMYIASQGPNKVMIRDFWRLVWQHRVSKIVMLTNLVEASRKKCEQYWPDEGTQKYGDLSVFLVNTTKYSDFVIRTFELSKEMENSRVVKQFHFTTWSDHGAPTYPTTLLAFRRKVVNFKPEDTAPILSHCSAGIGRTGTFIAMNYLLEQAQAESVVDVLRCAQQMRANRVNMIQTLEQYVFVYDAVLEALLAAVTTISRSNFRSKFEDMLTSNGQQETPMKKQHNVLQQLSPTIEREECSAALQEENMAKNRFKNILPANLNRPFLQTPVDGCNDYINAVYLSSYTQKDQFIVTQMPLPTTLADFWRMMYDTSSGTIIMLNEFDRNDKSCALYWPEEYGYCETYSPLSVELLSSSDVDPDVTIRVFKLSHLEKGEERAIKQFMLKSWPDYQTIPSSTTPLLRLHCLVNDWLKQISKGPVTIHCMNGASKSGILVATSLLLERLELDYEVDVYQTVKQIRINRPQFIENLEQYTFLYQIVQDYLDQE</sequence>
<evidence type="ECO:0000256" key="5">
    <source>
        <dbReference type="ARBA" id="ARBA00022912"/>
    </source>
</evidence>
<evidence type="ECO:0000256" key="1">
    <source>
        <dbReference type="ARBA" id="ARBA00009580"/>
    </source>
</evidence>
<dbReference type="PRINTS" id="PR00700">
    <property type="entry name" value="PRTYPHPHTASE"/>
</dbReference>
<dbReference type="GO" id="GO:0008045">
    <property type="term" value="P:motor neuron axon guidance"/>
    <property type="evidence" value="ECO:0007669"/>
    <property type="project" value="TreeGrafter"/>
</dbReference>
<dbReference type="InterPro" id="IPR029021">
    <property type="entry name" value="Prot-tyrosine_phosphatase-like"/>
</dbReference>
<comment type="caution">
    <text evidence="13">The sequence shown here is derived from an EMBL/GenBank/DDBJ whole genome shotgun (WGS) entry which is preliminary data.</text>
</comment>
<feature type="domain" description="Tyrosine-protein phosphatase" evidence="10">
    <location>
        <begin position="825"/>
        <end position="1087"/>
    </location>
</feature>
<dbReference type="InterPro" id="IPR000001">
    <property type="entry name" value="Kringle"/>
</dbReference>
<keyword evidence="3 8" id="KW-0420">Kringle</keyword>
<protein>
    <recommendedName>
        <fullName evidence="2">protein-tyrosine-phosphatase</fullName>
        <ecNumber evidence="2">3.1.3.48</ecNumber>
    </recommendedName>
</protein>
<evidence type="ECO:0000259" key="10">
    <source>
        <dbReference type="PROSITE" id="PS50055"/>
    </source>
</evidence>
<comment type="catalytic activity">
    <reaction evidence="7">
        <text>O-phospho-L-tyrosyl-[protein] + H2O = L-tyrosyl-[protein] + phosphate</text>
        <dbReference type="Rhea" id="RHEA:10684"/>
        <dbReference type="Rhea" id="RHEA-COMP:10136"/>
        <dbReference type="Rhea" id="RHEA-COMP:20101"/>
        <dbReference type="ChEBI" id="CHEBI:15377"/>
        <dbReference type="ChEBI" id="CHEBI:43474"/>
        <dbReference type="ChEBI" id="CHEBI:46858"/>
        <dbReference type="ChEBI" id="CHEBI:61978"/>
        <dbReference type="EC" id="3.1.3.48"/>
    </reaction>
</comment>
<dbReference type="GO" id="GO:0004725">
    <property type="term" value="F:protein tyrosine phosphatase activity"/>
    <property type="evidence" value="ECO:0007669"/>
    <property type="project" value="UniProtKB-EC"/>
</dbReference>
<feature type="domain" description="Tyrosine-protein phosphatase" evidence="10">
    <location>
        <begin position="540"/>
        <end position="794"/>
    </location>
</feature>
<keyword evidence="6 8" id="KW-1015">Disulfide bond</keyword>
<keyword evidence="4" id="KW-0378">Hydrolase</keyword>
<evidence type="ECO:0000256" key="8">
    <source>
        <dbReference type="PROSITE-ProRule" id="PRU00121"/>
    </source>
</evidence>
<dbReference type="InterPro" id="IPR038178">
    <property type="entry name" value="Kringle_sf"/>
</dbReference>
<feature type="domain" description="Tyrosine specific protein phosphatases" evidence="11">
    <location>
        <begin position="1006"/>
        <end position="1078"/>
    </location>
</feature>
<dbReference type="PANTHER" id="PTHR19134">
    <property type="entry name" value="RECEPTOR-TYPE TYROSINE-PROTEIN PHOSPHATASE"/>
    <property type="match status" value="1"/>
</dbReference>
<evidence type="ECO:0000256" key="9">
    <source>
        <dbReference type="SAM" id="Phobius"/>
    </source>
</evidence>